<dbReference type="EMBL" id="UINC01121985">
    <property type="protein sequence ID" value="SVC97516.1"/>
    <property type="molecule type" value="Genomic_DNA"/>
</dbReference>
<dbReference type="GO" id="GO:0003993">
    <property type="term" value="F:acid phosphatase activity"/>
    <property type="evidence" value="ECO:0007669"/>
    <property type="project" value="InterPro"/>
</dbReference>
<dbReference type="Gene3D" id="2.60.40.380">
    <property type="entry name" value="Purple acid phosphatase-like, N-terminal"/>
    <property type="match status" value="1"/>
</dbReference>
<dbReference type="GO" id="GO:0046872">
    <property type="term" value="F:metal ion binding"/>
    <property type="evidence" value="ECO:0007669"/>
    <property type="project" value="InterPro"/>
</dbReference>
<proteinExistence type="predicted"/>
<dbReference type="Pfam" id="PF00149">
    <property type="entry name" value="Metallophos"/>
    <property type="match status" value="1"/>
</dbReference>
<feature type="domain" description="Purple acid phosphatase N-terminal" evidence="3">
    <location>
        <begin position="31"/>
        <end position="116"/>
    </location>
</feature>
<dbReference type="InterPro" id="IPR015914">
    <property type="entry name" value="PAPs_N"/>
</dbReference>
<keyword evidence="1" id="KW-0732">Signal</keyword>
<evidence type="ECO:0000256" key="1">
    <source>
        <dbReference type="ARBA" id="ARBA00022729"/>
    </source>
</evidence>
<evidence type="ECO:0000259" key="2">
    <source>
        <dbReference type="Pfam" id="PF00149"/>
    </source>
</evidence>
<dbReference type="AlphaFoldDB" id="A0A382RIQ6"/>
<evidence type="ECO:0000259" key="3">
    <source>
        <dbReference type="Pfam" id="PF16656"/>
    </source>
</evidence>
<dbReference type="SUPFAM" id="SSF49363">
    <property type="entry name" value="Purple acid phosphatase, N-terminal domain"/>
    <property type="match status" value="1"/>
</dbReference>
<dbReference type="InterPro" id="IPR008963">
    <property type="entry name" value="Purple_acid_Pase-like_N"/>
</dbReference>
<dbReference type="InterPro" id="IPR004843">
    <property type="entry name" value="Calcineurin-like_PHP"/>
</dbReference>
<evidence type="ECO:0008006" key="5">
    <source>
        <dbReference type="Google" id="ProtNLM"/>
    </source>
</evidence>
<feature type="domain" description="Calcineurin-like phosphoesterase" evidence="2">
    <location>
        <begin position="127"/>
        <end position="242"/>
    </location>
</feature>
<dbReference type="InterPro" id="IPR029052">
    <property type="entry name" value="Metallo-depent_PP-like"/>
</dbReference>
<protein>
    <recommendedName>
        <fullName evidence="5">Calcineurin-like phosphoesterase domain-containing protein</fullName>
    </recommendedName>
</protein>
<reference evidence="4" key="1">
    <citation type="submission" date="2018-05" db="EMBL/GenBank/DDBJ databases">
        <authorList>
            <person name="Lanie J.A."/>
            <person name="Ng W.-L."/>
            <person name="Kazmierczak K.M."/>
            <person name="Andrzejewski T.M."/>
            <person name="Davidsen T.M."/>
            <person name="Wayne K.J."/>
            <person name="Tettelin H."/>
            <person name="Glass J.I."/>
            <person name="Rusch D."/>
            <person name="Podicherti R."/>
            <person name="Tsui H.-C.T."/>
            <person name="Winkler M.E."/>
        </authorList>
    </citation>
    <scope>NUCLEOTIDE SEQUENCE</scope>
</reference>
<name>A0A382RIQ6_9ZZZZ</name>
<evidence type="ECO:0000313" key="4">
    <source>
        <dbReference type="EMBL" id="SVC97516.1"/>
    </source>
</evidence>
<dbReference type="SUPFAM" id="SSF56300">
    <property type="entry name" value="Metallo-dependent phosphatases"/>
    <property type="match status" value="1"/>
</dbReference>
<gene>
    <name evidence="4" type="ORF">METZ01_LOCUS350370</name>
</gene>
<sequence length="268" mass="29865">MQSHTALALGAAAISLNCFGQNISLDSFDGNIVLGNPTKTTITANILTARSQDIYLSYGTRPGNYSSKTPITSFSASEPDEIYLTGLQPNTRYYYQLSYNEGGNTFLSTEELNFHTPREKGSSFIFGVQGDSHPERMPRDFIPELYARTLAQVKDDGVDFYLTTGDDFSIDGNFQGGITEDGVKERYRIQRPWLGIVGNEAPVFLVNGNHEQGALYLYNDARKYPAPENPAVWVQNARNKYFTQPVPSDFYAGNDEELEYIDKGLRGT</sequence>
<organism evidence="4">
    <name type="scientific">marine metagenome</name>
    <dbReference type="NCBI Taxonomy" id="408172"/>
    <lineage>
        <taxon>unclassified sequences</taxon>
        <taxon>metagenomes</taxon>
        <taxon>ecological metagenomes</taxon>
    </lineage>
</organism>
<dbReference type="Pfam" id="PF16656">
    <property type="entry name" value="Pur_ac_phosph_N"/>
    <property type="match status" value="1"/>
</dbReference>
<feature type="non-terminal residue" evidence="4">
    <location>
        <position position="268"/>
    </location>
</feature>
<accession>A0A382RIQ6</accession>